<keyword evidence="1" id="KW-0238">DNA-binding</keyword>
<dbReference type="AlphaFoldDB" id="A0A1M5TFT3"/>
<dbReference type="SUPFAM" id="SSF89447">
    <property type="entry name" value="AbrB/MazE/MraZ-like"/>
    <property type="match status" value="1"/>
</dbReference>
<evidence type="ECO:0000259" key="2">
    <source>
        <dbReference type="PROSITE" id="PS51740"/>
    </source>
</evidence>
<gene>
    <name evidence="3" type="ORF">SAMN02745941_00191</name>
</gene>
<dbReference type="InterPro" id="IPR037914">
    <property type="entry name" value="SpoVT-AbrB_sf"/>
</dbReference>
<dbReference type="NCBIfam" id="TIGR01439">
    <property type="entry name" value="lp_hng_hel_AbrB"/>
    <property type="match status" value="1"/>
</dbReference>
<reference evidence="3 4" key="1">
    <citation type="submission" date="2016-11" db="EMBL/GenBank/DDBJ databases">
        <authorList>
            <person name="Jaros S."/>
            <person name="Januszkiewicz K."/>
            <person name="Wedrychowicz H."/>
        </authorList>
    </citation>
    <scope>NUCLEOTIDE SEQUENCE [LARGE SCALE GENOMIC DNA]</scope>
    <source>
        <strain evidence="3 4">DSM 6191</strain>
    </source>
</reference>
<name>A0A1M5TFT3_9CLOT</name>
<dbReference type="Pfam" id="PF04014">
    <property type="entry name" value="MazE_antitoxin"/>
    <property type="match status" value="1"/>
</dbReference>
<evidence type="ECO:0000313" key="3">
    <source>
        <dbReference type="EMBL" id="SHH49223.1"/>
    </source>
</evidence>
<evidence type="ECO:0000256" key="1">
    <source>
        <dbReference type="PROSITE-ProRule" id="PRU01076"/>
    </source>
</evidence>
<proteinExistence type="predicted"/>
<dbReference type="EMBL" id="FQXU01000003">
    <property type="protein sequence ID" value="SHH49223.1"/>
    <property type="molecule type" value="Genomic_DNA"/>
</dbReference>
<accession>A0A1M5TFT3</accession>
<dbReference type="Proteomes" id="UP000184241">
    <property type="component" value="Unassembled WGS sequence"/>
</dbReference>
<dbReference type="PANTHER" id="PTHR36432">
    <property type="match status" value="1"/>
</dbReference>
<dbReference type="InterPro" id="IPR007159">
    <property type="entry name" value="SpoVT-AbrB_dom"/>
</dbReference>
<dbReference type="PROSITE" id="PS51740">
    <property type="entry name" value="SPOVT_ABRB"/>
    <property type="match status" value="1"/>
</dbReference>
<dbReference type="GO" id="GO:0003677">
    <property type="term" value="F:DNA binding"/>
    <property type="evidence" value="ECO:0007669"/>
    <property type="project" value="UniProtKB-UniRule"/>
</dbReference>
<feature type="domain" description="SpoVT-AbrB" evidence="2">
    <location>
        <begin position="5"/>
        <end position="50"/>
    </location>
</feature>
<dbReference type="Gene3D" id="2.10.260.10">
    <property type="match status" value="1"/>
</dbReference>
<dbReference type="InterPro" id="IPR052731">
    <property type="entry name" value="B_subtilis_Trans_State_Reg"/>
</dbReference>
<organism evidence="3 4">
    <name type="scientific">Clostridium intestinale DSM 6191</name>
    <dbReference type="NCBI Taxonomy" id="1121320"/>
    <lineage>
        <taxon>Bacteria</taxon>
        <taxon>Bacillati</taxon>
        <taxon>Bacillota</taxon>
        <taxon>Clostridia</taxon>
        <taxon>Eubacteriales</taxon>
        <taxon>Clostridiaceae</taxon>
        <taxon>Clostridium</taxon>
    </lineage>
</organism>
<dbReference type="RefSeq" id="WP_073015892.1">
    <property type="nucleotide sequence ID" value="NZ_FQXU01000003.1"/>
</dbReference>
<evidence type="ECO:0000313" key="4">
    <source>
        <dbReference type="Proteomes" id="UP000184241"/>
    </source>
</evidence>
<dbReference type="SMART" id="SM00966">
    <property type="entry name" value="SpoVT_AbrB"/>
    <property type="match status" value="1"/>
</dbReference>
<dbReference type="PANTHER" id="PTHR36432:SF4">
    <property type="entry name" value="TRANSITION STATE REGULATOR ABH-RELATED"/>
    <property type="match status" value="1"/>
</dbReference>
<sequence>MKSTGMVRKVDELGRIVLPKELRTVMNIDIADSLEVFTEDKTMILRKYNPGCTICGHIKGGQSFKGKYVCEDCLEGMRK</sequence>
<protein>
    <submittedName>
        <fullName evidence="3">Transcriptional pleiotropic regulator of transition state genes</fullName>
    </submittedName>
</protein>